<evidence type="ECO:0000313" key="3">
    <source>
        <dbReference type="EMBL" id="KAK3056682.1"/>
    </source>
</evidence>
<dbReference type="SUPFAM" id="SSF55331">
    <property type="entry name" value="Tautomerase/MIF"/>
    <property type="match status" value="1"/>
</dbReference>
<name>A0AAJ0GFT2_9PEZI</name>
<feature type="region of interest" description="Disordered" evidence="1">
    <location>
        <begin position="65"/>
        <end position="90"/>
    </location>
</feature>
<dbReference type="AlphaFoldDB" id="A0AAJ0GFT2"/>
<dbReference type="EMBL" id="JAWDJX010000005">
    <property type="protein sequence ID" value="KAK3056682.1"/>
    <property type="molecule type" value="Genomic_DNA"/>
</dbReference>
<evidence type="ECO:0000259" key="2">
    <source>
        <dbReference type="Pfam" id="PF14832"/>
    </source>
</evidence>
<evidence type="ECO:0000256" key="1">
    <source>
        <dbReference type="SAM" id="MobiDB-lite"/>
    </source>
</evidence>
<dbReference type="InterPro" id="IPR028116">
    <property type="entry name" value="Cis-CaaD-like"/>
</dbReference>
<dbReference type="Proteomes" id="UP001271007">
    <property type="component" value="Unassembled WGS sequence"/>
</dbReference>
<sequence length="179" mass="20088">MARKISQKRNNVCDYTTMPLWDVHTTGPVFAAEEKQELAEQITKIYTATPLPAFYVRVRFTEHAPGTTFSGGEPDGSPQGSPDGETVSGETANTGFVHLQVWHLARNFSGSEHKERFLRKVDKVLTPIMEAKGVDWEYTVDESLRDLWKINGVVPPEAGSEGEKEWVRENRVVGRGEKL</sequence>
<protein>
    <recommendedName>
        <fullName evidence="2">Tautomerase cis-CaaD-like domain-containing protein</fullName>
    </recommendedName>
</protein>
<reference evidence="3" key="1">
    <citation type="submission" date="2023-04" db="EMBL/GenBank/DDBJ databases">
        <title>Black Yeasts Isolated from many extreme environments.</title>
        <authorList>
            <person name="Coleine C."/>
            <person name="Stajich J.E."/>
            <person name="Selbmann L."/>
        </authorList>
    </citation>
    <scope>NUCLEOTIDE SEQUENCE</scope>
    <source>
        <strain evidence="3">CCFEE 5312</strain>
    </source>
</reference>
<dbReference type="Gene3D" id="3.30.429.10">
    <property type="entry name" value="Macrophage Migration Inhibitory Factor"/>
    <property type="match status" value="1"/>
</dbReference>
<dbReference type="InterPro" id="IPR014347">
    <property type="entry name" value="Tautomerase/MIF_sf"/>
</dbReference>
<feature type="domain" description="Tautomerase cis-CaaD-like" evidence="2">
    <location>
        <begin position="18"/>
        <end position="171"/>
    </location>
</feature>
<evidence type="ECO:0000313" key="4">
    <source>
        <dbReference type="Proteomes" id="UP001271007"/>
    </source>
</evidence>
<organism evidence="3 4">
    <name type="scientific">Extremus antarcticus</name>
    <dbReference type="NCBI Taxonomy" id="702011"/>
    <lineage>
        <taxon>Eukaryota</taxon>
        <taxon>Fungi</taxon>
        <taxon>Dikarya</taxon>
        <taxon>Ascomycota</taxon>
        <taxon>Pezizomycotina</taxon>
        <taxon>Dothideomycetes</taxon>
        <taxon>Dothideomycetidae</taxon>
        <taxon>Mycosphaerellales</taxon>
        <taxon>Extremaceae</taxon>
        <taxon>Extremus</taxon>
    </lineage>
</organism>
<proteinExistence type="predicted"/>
<dbReference type="Pfam" id="PF14832">
    <property type="entry name" value="Tautomerase_3"/>
    <property type="match status" value="1"/>
</dbReference>
<keyword evidence="4" id="KW-1185">Reference proteome</keyword>
<comment type="caution">
    <text evidence="3">The sequence shown here is derived from an EMBL/GenBank/DDBJ whole genome shotgun (WGS) entry which is preliminary data.</text>
</comment>
<accession>A0AAJ0GFT2</accession>
<gene>
    <name evidence="3" type="ORF">LTR09_002475</name>
</gene>